<comment type="caution">
    <text evidence="2">The sequence shown here is derived from an EMBL/GenBank/DDBJ whole genome shotgun (WGS) entry which is preliminary data.</text>
</comment>
<feature type="region of interest" description="Disordered" evidence="1">
    <location>
        <begin position="1"/>
        <end position="21"/>
    </location>
</feature>
<organism evidence="2 3">
    <name type="scientific">Marivibrio halodurans</name>
    <dbReference type="NCBI Taxonomy" id="2039722"/>
    <lineage>
        <taxon>Bacteria</taxon>
        <taxon>Pseudomonadati</taxon>
        <taxon>Pseudomonadota</taxon>
        <taxon>Alphaproteobacteria</taxon>
        <taxon>Rhodospirillales</taxon>
        <taxon>Rhodospirillaceae</taxon>
        <taxon>Marivibrio</taxon>
    </lineage>
</organism>
<dbReference type="Proteomes" id="UP000672602">
    <property type="component" value="Unassembled WGS sequence"/>
</dbReference>
<reference evidence="2" key="1">
    <citation type="submission" date="2021-04" db="EMBL/GenBank/DDBJ databases">
        <authorList>
            <person name="Zhang D.-C."/>
        </authorList>
    </citation>
    <scope>NUCLEOTIDE SEQUENCE</scope>
    <source>
        <strain evidence="2">CGMCC 1.15697</strain>
    </source>
</reference>
<sequence>MTSPQASERRGPPAAPADFQPEKCGERHLRLFDGNFDQFWSYAERHGWTGVGEFAWSVPHPEGEADAVWRARAKQCFLEVERRNMGRSDVVSLYTLGYFLWHGGTAFGFERDPAKQPGVRERGYRMLLRARQMGYEKASLALVGVHYSMVRALDTAALRRMRDGTDPSPTPEWWPSTDRLLEDLNAMGAKGLAGAFLSLSSIYRERWLMAEYFHIDHKGEPVRGPDPDLLKASNVYTHWYDTLRAEQNLTVGVPSPRP</sequence>
<dbReference type="AlphaFoldDB" id="A0A8J7SQ84"/>
<gene>
    <name evidence="2" type="ORF">KAJ83_17790</name>
</gene>
<keyword evidence="3" id="KW-1185">Reference proteome</keyword>
<evidence type="ECO:0000313" key="2">
    <source>
        <dbReference type="EMBL" id="MBP5858876.1"/>
    </source>
</evidence>
<protein>
    <submittedName>
        <fullName evidence="2">Uncharacterized protein</fullName>
    </submittedName>
</protein>
<accession>A0A8J7SQ84</accession>
<evidence type="ECO:0000313" key="3">
    <source>
        <dbReference type="Proteomes" id="UP000672602"/>
    </source>
</evidence>
<evidence type="ECO:0000256" key="1">
    <source>
        <dbReference type="SAM" id="MobiDB-lite"/>
    </source>
</evidence>
<name>A0A8J7SQ84_9PROT</name>
<dbReference type="EMBL" id="JAGMWN010000012">
    <property type="protein sequence ID" value="MBP5858876.1"/>
    <property type="molecule type" value="Genomic_DNA"/>
</dbReference>
<proteinExistence type="predicted"/>
<dbReference type="RefSeq" id="WP_210683467.1">
    <property type="nucleotide sequence ID" value="NZ_JAGMWN010000012.1"/>
</dbReference>